<dbReference type="AlphaFoldDB" id="A0A1I5ALE6"/>
<dbReference type="EMBL" id="FOVP01000006">
    <property type="protein sequence ID" value="SFN63263.1"/>
    <property type="molecule type" value="Genomic_DNA"/>
</dbReference>
<dbReference type="Proteomes" id="UP000198599">
    <property type="component" value="Unassembled WGS sequence"/>
</dbReference>
<evidence type="ECO:0000256" key="1">
    <source>
        <dbReference type="SAM" id="MobiDB-lite"/>
    </source>
</evidence>
<evidence type="ECO:0000259" key="3">
    <source>
        <dbReference type="Pfam" id="PF25917"/>
    </source>
</evidence>
<dbReference type="RefSeq" id="WP_092836051.1">
    <property type="nucleotide sequence ID" value="NZ_FOVP01000006.1"/>
</dbReference>
<proteinExistence type="predicted"/>
<protein>
    <submittedName>
        <fullName evidence="4">HlyD family secretion protein</fullName>
    </submittedName>
</protein>
<dbReference type="Gene3D" id="2.40.50.100">
    <property type="match status" value="1"/>
</dbReference>
<evidence type="ECO:0000313" key="5">
    <source>
        <dbReference type="Proteomes" id="UP000198599"/>
    </source>
</evidence>
<sequence length="344" mass="36654">MSRRVSTLLVLAVLVAVMGYAVWKTFLAPSGLPPEGFARGNGRVEADLVDVSTRLSGRIADIAVQEGELVAQGDILAVMDTTELEAQKMRVQAGIASAEAAVAVAKAGATKAQASLALANSELARAETLSDRDVISRENLDISRTEAQVAKAGFAAAQAEVRVRERAVDAETASLREIEARIADSTLYAPQAGRILYRLTQPGEVLGSGGKVLTLVSLGNVYMEFFLPATQAPRVRLGDEARIVVDIRPDTAIPAVVSFVAPQAQFTPKQVETIAERESLMFRIRVRIPPQMVEARLAQVKTGVRGVAWVRLVAPDGSMPDWPDGLTPPVVETLPAPLGDETGQ</sequence>
<dbReference type="Pfam" id="PF25917">
    <property type="entry name" value="BSH_RND"/>
    <property type="match status" value="1"/>
</dbReference>
<dbReference type="GO" id="GO:0005886">
    <property type="term" value="C:plasma membrane"/>
    <property type="evidence" value="ECO:0007669"/>
    <property type="project" value="TreeGrafter"/>
</dbReference>
<feature type="domain" description="Multidrug resistance protein MdtA-like alpha-helical hairpin" evidence="2">
    <location>
        <begin position="103"/>
        <end position="161"/>
    </location>
</feature>
<dbReference type="Gene3D" id="1.10.287.470">
    <property type="entry name" value="Helix hairpin bin"/>
    <property type="match status" value="1"/>
</dbReference>
<evidence type="ECO:0000259" key="2">
    <source>
        <dbReference type="Pfam" id="PF25876"/>
    </source>
</evidence>
<reference evidence="5" key="1">
    <citation type="submission" date="2016-10" db="EMBL/GenBank/DDBJ databases">
        <authorList>
            <person name="Varghese N."/>
            <person name="Submissions S."/>
        </authorList>
    </citation>
    <scope>NUCLEOTIDE SEQUENCE [LARGE SCALE GENOMIC DNA]</scope>
    <source>
        <strain evidence="5">DSM 28463</strain>
    </source>
</reference>
<dbReference type="InterPro" id="IPR058624">
    <property type="entry name" value="MdtA-like_HH"/>
</dbReference>
<feature type="domain" description="Multidrug resistance protein MdtA-like barrel-sandwich hybrid" evidence="3">
    <location>
        <begin position="49"/>
        <end position="209"/>
    </location>
</feature>
<name>A0A1I5ALE6_9RHOB</name>
<dbReference type="Gene3D" id="2.40.30.170">
    <property type="match status" value="1"/>
</dbReference>
<feature type="region of interest" description="Disordered" evidence="1">
    <location>
        <begin position="320"/>
        <end position="344"/>
    </location>
</feature>
<dbReference type="SUPFAM" id="SSF111369">
    <property type="entry name" value="HlyD-like secretion proteins"/>
    <property type="match status" value="2"/>
</dbReference>
<dbReference type="InterPro" id="IPR058625">
    <property type="entry name" value="MdtA-like_BSH"/>
</dbReference>
<evidence type="ECO:0000313" key="4">
    <source>
        <dbReference type="EMBL" id="SFN63263.1"/>
    </source>
</evidence>
<dbReference type="GO" id="GO:0055085">
    <property type="term" value="P:transmembrane transport"/>
    <property type="evidence" value="ECO:0007669"/>
    <property type="project" value="InterPro"/>
</dbReference>
<dbReference type="Pfam" id="PF25876">
    <property type="entry name" value="HH_MFP_RND"/>
    <property type="match status" value="1"/>
</dbReference>
<organism evidence="4 5">
    <name type="scientific">Roseovarius lutimaris</name>
    <dbReference type="NCBI Taxonomy" id="1005928"/>
    <lineage>
        <taxon>Bacteria</taxon>
        <taxon>Pseudomonadati</taxon>
        <taxon>Pseudomonadota</taxon>
        <taxon>Alphaproteobacteria</taxon>
        <taxon>Rhodobacterales</taxon>
        <taxon>Roseobacteraceae</taxon>
        <taxon>Roseovarius</taxon>
    </lineage>
</organism>
<accession>A0A1I5ALE6</accession>
<dbReference type="PANTHER" id="PTHR30438:SF2">
    <property type="entry name" value="MEMBRANE PROTEIN"/>
    <property type="match status" value="1"/>
</dbReference>
<dbReference type="PANTHER" id="PTHR30438">
    <property type="entry name" value="36 KDA ANTIGEN-RELATED"/>
    <property type="match status" value="1"/>
</dbReference>
<dbReference type="STRING" id="1005928.SAMN04487859_10665"/>
<keyword evidence="5" id="KW-1185">Reference proteome</keyword>
<dbReference type="OrthoDB" id="9778236at2"/>
<gene>
    <name evidence="4" type="ORF">SAMN04487859_10665</name>
</gene>